<dbReference type="PANTHER" id="PTHR11748">
    <property type="entry name" value="D-LACTATE DEHYDROGENASE"/>
    <property type="match status" value="1"/>
</dbReference>
<dbReference type="PANTHER" id="PTHR11748:SF116">
    <property type="entry name" value="D-LACTATE DEHYDROGENASE (CYTOCHROME) (AFU_ORTHOLOGUE AFUA_7G02560)"/>
    <property type="match status" value="1"/>
</dbReference>
<gene>
    <name evidence="7" type="primary">DLD1</name>
    <name evidence="7" type="ORF">LTR24_006820</name>
</gene>
<dbReference type="InterPro" id="IPR006094">
    <property type="entry name" value="Oxid_FAD_bind_N"/>
</dbReference>
<keyword evidence="8" id="KW-1185">Reference proteome</keyword>
<dbReference type="EMBL" id="JAVRRG010000093">
    <property type="protein sequence ID" value="KAK5087293.1"/>
    <property type="molecule type" value="Genomic_DNA"/>
</dbReference>
<evidence type="ECO:0000313" key="8">
    <source>
        <dbReference type="Proteomes" id="UP001345013"/>
    </source>
</evidence>
<organism evidence="7 8">
    <name type="scientific">Lithohypha guttulata</name>
    <dbReference type="NCBI Taxonomy" id="1690604"/>
    <lineage>
        <taxon>Eukaryota</taxon>
        <taxon>Fungi</taxon>
        <taxon>Dikarya</taxon>
        <taxon>Ascomycota</taxon>
        <taxon>Pezizomycotina</taxon>
        <taxon>Eurotiomycetes</taxon>
        <taxon>Chaetothyriomycetidae</taxon>
        <taxon>Chaetothyriales</taxon>
        <taxon>Trichomeriaceae</taxon>
        <taxon>Lithohypha</taxon>
    </lineage>
</organism>
<dbReference type="SUPFAM" id="SSF56176">
    <property type="entry name" value="FAD-binding/transporter-associated domain-like"/>
    <property type="match status" value="1"/>
</dbReference>
<dbReference type="PROSITE" id="PS51387">
    <property type="entry name" value="FAD_PCMH"/>
    <property type="match status" value="1"/>
</dbReference>
<evidence type="ECO:0000259" key="6">
    <source>
        <dbReference type="PROSITE" id="PS51387"/>
    </source>
</evidence>
<keyword evidence="5" id="KW-0812">Transmembrane</keyword>
<evidence type="ECO:0000256" key="4">
    <source>
        <dbReference type="ARBA" id="ARBA00023002"/>
    </source>
</evidence>
<dbReference type="InterPro" id="IPR016169">
    <property type="entry name" value="FAD-bd_PCMH_sub2"/>
</dbReference>
<sequence length="606" mass="66496">MASSKCVFRLAQATIRPSESVLHRGLLQPAVVSRNFHTSRCCLDEKKPNKDEDPVSFRLSLYQSTFDRIQRERADSDRFAAIRDVTDTGRFGATVAYILLSGAIAAGAYWLGKSAPKDLAPESTTSLAQAQRPQLDARPTTLQAAWVDFCQIVGKENVSTSDDDCKAHSGSEWSSYTTKPSEVPFAIVYPNSTEEVSKIMKVCHKRKIPVTALSGGTSLEGHFAPTRGGICIDMGRMDKILDFHPEDLDIVVQPAIGWEDLNEHLAEHNMFFPPDPGPGAKIGGMIGTGCSGTNAFRFGTMREWVVSLTVVMADGTIVKTRRRPRKSSAGYNLTQMFIGSEGTLGICTEAILKVTILPANQSVAVATFPTIHDAAQCVSKVVGAGIQVNGMEILDDVQMRCINDSGTTARKWDEAATLFFKFAGTKNGVKDQIAVVQKLAKESRNRKFEFARDEEEAQELWSARKEALWSVMAKRRDESDHVWTTDVAVPISDLPNIIQETKDKLVESGLLGGIVGHVGDGNFHTILLYNDAEKKTAEDVVNFMVNRAIEMEGTITGEHGVGIKKRGNLIDELGDNTINAMRKLKQAYDPYCLLNCDKIVQMEAGK</sequence>
<evidence type="ECO:0000256" key="5">
    <source>
        <dbReference type="SAM" id="Phobius"/>
    </source>
</evidence>
<dbReference type="InterPro" id="IPR004113">
    <property type="entry name" value="FAD-bd_oxidored_4_C"/>
</dbReference>
<dbReference type="Gene3D" id="3.30.70.2740">
    <property type="match status" value="1"/>
</dbReference>
<dbReference type="InterPro" id="IPR036318">
    <property type="entry name" value="FAD-bd_PCMH-like_sf"/>
</dbReference>
<keyword evidence="5" id="KW-0472">Membrane</keyword>
<keyword evidence="3" id="KW-0274">FAD</keyword>
<keyword evidence="4 7" id="KW-0560">Oxidoreductase</keyword>
<accession>A0ABR0K4T1</accession>
<dbReference type="Proteomes" id="UP001345013">
    <property type="component" value="Unassembled WGS sequence"/>
</dbReference>
<feature type="transmembrane region" description="Helical" evidence="5">
    <location>
        <begin position="91"/>
        <end position="111"/>
    </location>
</feature>
<dbReference type="GO" id="GO:0004458">
    <property type="term" value="F:D-lactate dehydrogenase (cytochrome) activity"/>
    <property type="evidence" value="ECO:0007669"/>
    <property type="project" value="UniProtKB-EC"/>
</dbReference>
<evidence type="ECO:0000256" key="3">
    <source>
        <dbReference type="ARBA" id="ARBA00022827"/>
    </source>
</evidence>
<feature type="domain" description="FAD-binding PCMH-type" evidence="6">
    <location>
        <begin position="180"/>
        <end position="357"/>
    </location>
</feature>
<proteinExistence type="predicted"/>
<dbReference type="InterPro" id="IPR016171">
    <property type="entry name" value="Vanillyl_alc_oxidase_C-sub2"/>
</dbReference>
<dbReference type="InterPro" id="IPR016164">
    <property type="entry name" value="FAD-linked_Oxase-like_C"/>
</dbReference>
<protein>
    <submittedName>
        <fullName evidence="7">D-lactate ferricytochrome c oxidoreductase</fullName>
        <ecNumber evidence="7">1.1.2.4</ecNumber>
    </submittedName>
</protein>
<dbReference type="Gene3D" id="3.30.465.10">
    <property type="match status" value="1"/>
</dbReference>
<evidence type="ECO:0000313" key="7">
    <source>
        <dbReference type="EMBL" id="KAK5087293.1"/>
    </source>
</evidence>
<comment type="cofactor">
    <cofactor evidence="1">
        <name>FAD</name>
        <dbReference type="ChEBI" id="CHEBI:57692"/>
    </cofactor>
</comment>
<reference evidence="7 8" key="1">
    <citation type="submission" date="2023-08" db="EMBL/GenBank/DDBJ databases">
        <title>Black Yeasts Isolated from many extreme environments.</title>
        <authorList>
            <person name="Coleine C."/>
            <person name="Stajich J.E."/>
            <person name="Selbmann L."/>
        </authorList>
    </citation>
    <scope>NUCLEOTIDE SEQUENCE [LARGE SCALE GENOMIC DNA]</scope>
    <source>
        <strain evidence="7 8">CCFEE 5885</strain>
    </source>
</reference>
<comment type="caution">
    <text evidence="7">The sequence shown here is derived from an EMBL/GenBank/DDBJ whole genome shotgun (WGS) entry which is preliminary data.</text>
</comment>
<dbReference type="SUPFAM" id="SSF55103">
    <property type="entry name" value="FAD-linked oxidases, C-terminal domain"/>
    <property type="match status" value="1"/>
</dbReference>
<dbReference type="Gene3D" id="1.10.45.10">
    <property type="entry name" value="Vanillyl-alcohol Oxidase, Chain A, domain 4"/>
    <property type="match status" value="1"/>
</dbReference>
<dbReference type="InterPro" id="IPR016166">
    <property type="entry name" value="FAD-bd_PCMH"/>
</dbReference>
<dbReference type="Pfam" id="PF02913">
    <property type="entry name" value="FAD-oxidase_C"/>
    <property type="match status" value="1"/>
</dbReference>
<keyword evidence="5" id="KW-1133">Transmembrane helix</keyword>
<evidence type="ECO:0000256" key="1">
    <source>
        <dbReference type="ARBA" id="ARBA00001974"/>
    </source>
</evidence>
<keyword evidence="2" id="KW-0285">Flavoprotein</keyword>
<dbReference type="Pfam" id="PF01565">
    <property type="entry name" value="FAD_binding_4"/>
    <property type="match status" value="1"/>
</dbReference>
<dbReference type="EC" id="1.1.2.4" evidence="7"/>
<name>A0ABR0K4T1_9EURO</name>
<evidence type="ECO:0000256" key="2">
    <source>
        <dbReference type="ARBA" id="ARBA00022630"/>
    </source>
</evidence>